<organism evidence="13 14">
    <name type="scientific">Aphanomyces stellatus</name>
    <dbReference type="NCBI Taxonomy" id="120398"/>
    <lineage>
        <taxon>Eukaryota</taxon>
        <taxon>Sar</taxon>
        <taxon>Stramenopiles</taxon>
        <taxon>Oomycota</taxon>
        <taxon>Saprolegniomycetes</taxon>
        <taxon>Saprolegniales</taxon>
        <taxon>Verrucalvaceae</taxon>
        <taxon>Aphanomyces</taxon>
    </lineage>
</organism>
<evidence type="ECO:0000256" key="9">
    <source>
        <dbReference type="RuleBase" id="RU003435"/>
    </source>
</evidence>
<reference evidence="12" key="2">
    <citation type="submission" date="2019-06" db="EMBL/GenBank/DDBJ databases">
        <title>Genomics analysis of Aphanomyces spp. identifies a new class of oomycete effector associated with host adaptation.</title>
        <authorList>
            <person name="Gaulin E."/>
        </authorList>
    </citation>
    <scope>NUCLEOTIDE SEQUENCE</scope>
    <source>
        <strain evidence="12">CBS 578.67</strain>
    </source>
</reference>
<gene>
    <name evidence="13" type="primary">Aste57867_22226</name>
    <name evidence="12" type="ORF">As57867_022157</name>
    <name evidence="13" type="ORF">ASTE57867_22226</name>
</gene>
<evidence type="ECO:0000256" key="2">
    <source>
        <dbReference type="ARBA" id="ARBA00022670"/>
    </source>
</evidence>
<dbReference type="EC" id="3.4.24.70" evidence="8"/>
<dbReference type="InterPro" id="IPR024077">
    <property type="entry name" value="Neurolysin/TOP_dom2"/>
</dbReference>
<evidence type="ECO:0000256" key="8">
    <source>
        <dbReference type="ARBA" id="ARBA00026100"/>
    </source>
</evidence>
<comment type="similarity">
    <text evidence="1 9">Belongs to the peptidase M3 family.</text>
</comment>
<keyword evidence="5 9" id="KW-0862">Zinc</keyword>
<evidence type="ECO:0000256" key="7">
    <source>
        <dbReference type="ARBA" id="ARBA00024603"/>
    </source>
</evidence>
<evidence type="ECO:0000313" key="14">
    <source>
        <dbReference type="Proteomes" id="UP000332933"/>
    </source>
</evidence>
<name>A0A485LJL4_9STRA</name>
<accession>A0A485LJL4</accession>
<dbReference type="InterPro" id="IPR034005">
    <property type="entry name" value="M3A_DCP"/>
</dbReference>
<dbReference type="GO" id="GO:0004222">
    <property type="term" value="F:metalloendopeptidase activity"/>
    <property type="evidence" value="ECO:0007669"/>
    <property type="project" value="UniProtKB-EC"/>
</dbReference>
<dbReference type="CDD" id="cd06456">
    <property type="entry name" value="M3A_DCP"/>
    <property type="match status" value="1"/>
</dbReference>
<protein>
    <recommendedName>
        <fullName evidence="8">oligopeptidase A</fullName>
        <ecNumber evidence="8">3.4.24.70</ecNumber>
    </recommendedName>
</protein>
<evidence type="ECO:0000256" key="3">
    <source>
        <dbReference type="ARBA" id="ARBA00022723"/>
    </source>
</evidence>
<evidence type="ECO:0000313" key="13">
    <source>
        <dbReference type="EMBL" id="VFT98893.1"/>
    </source>
</evidence>
<evidence type="ECO:0000313" key="12">
    <source>
        <dbReference type="EMBL" id="KAF0685945.1"/>
    </source>
</evidence>
<dbReference type="PANTHER" id="PTHR11804">
    <property type="entry name" value="PROTEASE M3 THIMET OLIGOPEPTIDASE-RELATED"/>
    <property type="match status" value="1"/>
</dbReference>
<evidence type="ECO:0000256" key="5">
    <source>
        <dbReference type="ARBA" id="ARBA00022833"/>
    </source>
</evidence>
<dbReference type="AlphaFoldDB" id="A0A485LJL4"/>
<proteinExistence type="inferred from homology"/>
<dbReference type="Gene3D" id="1.10.1370.40">
    <property type="match status" value="1"/>
</dbReference>
<comment type="catalytic activity">
    <reaction evidence="7">
        <text>Hydrolysis of oligopeptides, with broad specificity. Gly or Ala commonly occur as P1 or P1' residues, but more distant residues are also important, as is shown by the fact that Z-Gly-Pro-Gly-|-Gly-Pro-Ala is cleaved, but not Z-(Gly)(5).</text>
        <dbReference type="EC" id="3.4.24.70"/>
    </reaction>
</comment>
<dbReference type="PANTHER" id="PTHR11804:SF83">
    <property type="entry name" value="LD37516P"/>
    <property type="match status" value="1"/>
</dbReference>
<dbReference type="SUPFAM" id="SSF55486">
    <property type="entry name" value="Metalloproteases ('zincins'), catalytic domain"/>
    <property type="match status" value="1"/>
</dbReference>
<dbReference type="InterPro" id="IPR001567">
    <property type="entry name" value="Pept_M3A_M3B_dom"/>
</dbReference>
<dbReference type="EMBL" id="CAADRA010007049">
    <property type="protein sequence ID" value="VFT98893.1"/>
    <property type="molecule type" value="Genomic_DNA"/>
</dbReference>
<keyword evidence="2 9" id="KW-0645">Protease</keyword>
<evidence type="ECO:0000256" key="4">
    <source>
        <dbReference type="ARBA" id="ARBA00022801"/>
    </source>
</evidence>
<dbReference type="EMBL" id="VJMH01007023">
    <property type="protein sequence ID" value="KAF0685945.1"/>
    <property type="molecule type" value="Genomic_DNA"/>
</dbReference>
<dbReference type="GO" id="GO:0006508">
    <property type="term" value="P:proteolysis"/>
    <property type="evidence" value="ECO:0007669"/>
    <property type="project" value="UniProtKB-KW"/>
</dbReference>
<dbReference type="Pfam" id="PF01432">
    <property type="entry name" value="Peptidase_M3"/>
    <property type="match status" value="1"/>
</dbReference>
<keyword evidence="3 9" id="KW-0479">Metal-binding</keyword>
<evidence type="ECO:0000256" key="6">
    <source>
        <dbReference type="ARBA" id="ARBA00023049"/>
    </source>
</evidence>
<dbReference type="GO" id="GO:0046872">
    <property type="term" value="F:metal ion binding"/>
    <property type="evidence" value="ECO:0007669"/>
    <property type="project" value="UniProtKB-UniRule"/>
</dbReference>
<dbReference type="Gene3D" id="1.10.1370.10">
    <property type="entry name" value="Neurolysin, domain 3"/>
    <property type="match status" value="1"/>
</dbReference>
<dbReference type="Gene3D" id="3.40.390.10">
    <property type="entry name" value="Collagenase (Catalytic Domain)"/>
    <property type="match status" value="1"/>
</dbReference>
<evidence type="ECO:0000256" key="1">
    <source>
        <dbReference type="ARBA" id="ARBA00006040"/>
    </source>
</evidence>
<sequence>MINPLTRCVQEYQLPPYATMRASDIAPAIRTAIDELELDLAAIEDDLADSDAELSWESVMDRLEIIDDPLSRLWGVVELLSLADNSPDVRAAEAELQGEIAAIESRRQQSAEIFRAMEALRASPTFVTYTAEQQRILNRAILKATLRGVRLSESDRDTFNEIDVRLKEAESQFANTVLDATCAFSLIVHDKRELDGVPESALSLFAHIAVAAGHDGATAAAGPWRLSLERPAYDPIMKYCTNRTLREQIYRANNSRGGAPPHDNTSRVREILQLRHKRAQLFGFDTYAELSLVDKMAPSVDVVETVLRDLREKSFPVAQVELQRLEDYAIRFGHTGPMERWDESYWRERLRKEAYDLDEEELKPYLPLAKVLEGLFETILRLFGLRIEAADGDEEVWHPDVRFFQIRATEQPGEPIVGHFFLDLYARQGLKRHGSWVRVMEARSKTLRTDKAPVRLPAFCILCNQAPKVGDEPSLLTFGDVEYLFHQFGYGLKLVCTAAEYSAAANWDTIEWDCISMVPHFLQNFCYDRRTMELISSHFESGAPLPEALFDKVKASRQYMAASDLLRQLNFAMVDMALHHRYDPYSTTESIFDVQQRVAKEFCVIPPLESDRQLCVFNHIFAGPYCAGYYSYKWAEVQSADAYAAFEEAPTREAWEATGRKFRDTVLALVGIHHPSDVFEMFRGRQPNTNALLTRYGLVESP</sequence>
<feature type="domain" description="Oligopeptidase A N-terminal" evidence="11">
    <location>
        <begin position="30"/>
        <end position="156"/>
    </location>
</feature>
<dbReference type="InterPro" id="IPR045090">
    <property type="entry name" value="Pept_M3A_M3B"/>
</dbReference>
<dbReference type="GO" id="GO:0006518">
    <property type="term" value="P:peptide metabolic process"/>
    <property type="evidence" value="ECO:0007669"/>
    <property type="project" value="TreeGrafter"/>
</dbReference>
<reference evidence="13 14" key="1">
    <citation type="submission" date="2019-03" db="EMBL/GenBank/DDBJ databases">
        <authorList>
            <person name="Gaulin E."/>
            <person name="Dumas B."/>
        </authorList>
    </citation>
    <scope>NUCLEOTIDE SEQUENCE [LARGE SCALE GENOMIC DNA]</scope>
    <source>
        <strain evidence="13">CBS 568.67</strain>
    </source>
</reference>
<keyword evidence="4 9" id="KW-0378">Hydrolase</keyword>
<evidence type="ECO:0000259" key="11">
    <source>
        <dbReference type="Pfam" id="PF19310"/>
    </source>
</evidence>
<keyword evidence="6 9" id="KW-0482">Metalloprotease</keyword>
<dbReference type="InterPro" id="IPR045666">
    <property type="entry name" value="OpdA_N"/>
</dbReference>
<feature type="domain" description="Peptidase M3A/M3B catalytic" evidence="10">
    <location>
        <begin position="236"/>
        <end position="697"/>
    </location>
</feature>
<dbReference type="InterPro" id="IPR024079">
    <property type="entry name" value="MetalloPept_cat_dom_sf"/>
</dbReference>
<evidence type="ECO:0000259" key="10">
    <source>
        <dbReference type="Pfam" id="PF01432"/>
    </source>
</evidence>
<keyword evidence="14" id="KW-1185">Reference proteome</keyword>
<dbReference type="Pfam" id="PF19310">
    <property type="entry name" value="TOP_N"/>
    <property type="match status" value="1"/>
</dbReference>
<dbReference type="OrthoDB" id="534666at2759"/>
<comment type="cofactor">
    <cofactor evidence="9">
        <name>Zn(2+)</name>
        <dbReference type="ChEBI" id="CHEBI:29105"/>
    </cofactor>
    <text evidence="9">Binds 1 zinc ion.</text>
</comment>
<dbReference type="Proteomes" id="UP000332933">
    <property type="component" value="Unassembled WGS sequence"/>
</dbReference>